<accession>A0A9X3IL79</accession>
<keyword evidence="2" id="KW-1185">Reference proteome</keyword>
<dbReference type="Proteomes" id="UP001144805">
    <property type="component" value="Unassembled WGS sequence"/>
</dbReference>
<dbReference type="RefSeq" id="WP_266339210.1">
    <property type="nucleotide sequence ID" value="NZ_JAPKNK010000005.1"/>
</dbReference>
<comment type="caution">
    <text evidence="1">The sequence shown here is derived from an EMBL/GenBank/DDBJ whole genome shotgun (WGS) entry which is preliminary data.</text>
</comment>
<protein>
    <submittedName>
        <fullName evidence="1">Uncharacterized protein</fullName>
    </submittedName>
</protein>
<evidence type="ECO:0000313" key="1">
    <source>
        <dbReference type="EMBL" id="MCX5570243.1"/>
    </source>
</evidence>
<evidence type="ECO:0000313" key="2">
    <source>
        <dbReference type="Proteomes" id="UP001144805"/>
    </source>
</evidence>
<dbReference type="AlphaFoldDB" id="A0A9X3IL79"/>
<sequence>MTTTFTTDSPENPAPIRLRHWHPPIVTAPIARAGRRLQRPDRVAASLERLQRRGGGW</sequence>
<name>A0A9X3IL79_9HYPH</name>
<reference evidence="1" key="1">
    <citation type="submission" date="2022-11" db="EMBL/GenBank/DDBJ databases">
        <title>Biodiversity and phylogenetic relationships of bacteria.</title>
        <authorList>
            <person name="Machado R.A.R."/>
            <person name="Bhat A."/>
            <person name="Loulou A."/>
            <person name="Kallel S."/>
        </authorList>
    </citation>
    <scope>NUCLEOTIDE SEQUENCE</scope>
    <source>
        <strain evidence="1">K-TC2</strain>
    </source>
</reference>
<proteinExistence type="predicted"/>
<dbReference type="EMBL" id="JAPKNK010000005">
    <property type="protein sequence ID" value="MCX5570243.1"/>
    <property type="molecule type" value="Genomic_DNA"/>
</dbReference>
<gene>
    <name evidence="1" type="ORF">OSH07_13640</name>
</gene>
<organism evidence="1 2">
    <name type="scientific">Kaistia nematophila</name>
    <dbReference type="NCBI Taxonomy" id="2994654"/>
    <lineage>
        <taxon>Bacteria</taxon>
        <taxon>Pseudomonadati</taxon>
        <taxon>Pseudomonadota</taxon>
        <taxon>Alphaproteobacteria</taxon>
        <taxon>Hyphomicrobiales</taxon>
        <taxon>Kaistiaceae</taxon>
        <taxon>Kaistia</taxon>
    </lineage>
</organism>